<accession>A0ABQ8HBW6</accession>
<evidence type="ECO:0000259" key="1">
    <source>
        <dbReference type="Pfam" id="PF08244"/>
    </source>
</evidence>
<sequence length="123" mass="13980">MFGLINLVDIEVGFEVSHELKKVEVLKEKWYNPQLLAAKKVLQSSLNKHNDNTIYGEFVNLDLVHEQLSLKSLIDRSIVESFRGGVKAVIIARVYPTQAINNQIKLFVFYNGTSSVKINYLNA</sequence>
<dbReference type="SUPFAM" id="SSF49899">
    <property type="entry name" value="Concanavalin A-like lectins/glucanases"/>
    <property type="match status" value="1"/>
</dbReference>
<evidence type="ECO:0000313" key="3">
    <source>
        <dbReference type="Proteomes" id="UP000827721"/>
    </source>
</evidence>
<proteinExistence type="predicted"/>
<dbReference type="PANTHER" id="PTHR31953">
    <property type="entry name" value="BETA-FRUCTOFURANOSIDASE, INSOLUBLE ISOENZYME CWINV1-RELATED"/>
    <property type="match status" value="1"/>
</dbReference>
<keyword evidence="3" id="KW-1185">Reference proteome</keyword>
<feature type="domain" description="Glycosyl hydrolase family 32 C-terminal" evidence="1">
    <location>
        <begin position="51"/>
        <end position="113"/>
    </location>
</feature>
<protein>
    <recommendedName>
        <fullName evidence="1">Glycosyl hydrolase family 32 C-terminal domain-containing protein</fullName>
    </recommendedName>
</protein>
<dbReference type="Pfam" id="PF08244">
    <property type="entry name" value="Glyco_hydro_32C"/>
    <property type="match status" value="1"/>
</dbReference>
<dbReference type="InterPro" id="IPR013189">
    <property type="entry name" value="Glyco_hydro_32_C"/>
</dbReference>
<dbReference type="Gene3D" id="2.60.120.560">
    <property type="entry name" value="Exo-inulinase, domain 1"/>
    <property type="match status" value="1"/>
</dbReference>
<dbReference type="InterPro" id="IPR013320">
    <property type="entry name" value="ConA-like_dom_sf"/>
</dbReference>
<evidence type="ECO:0000313" key="2">
    <source>
        <dbReference type="EMBL" id="KAH7553976.1"/>
    </source>
</evidence>
<organism evidence="2 3">
    <name type="scientific">Xanthoceras sorbifolium</name>
    <dbReference type="NCBI Taxonomy" id="99658"/>
    <lineage>
        <taxon>Eukaryota</taxon>
        <taxon>Viridiplantae</taxon>
        <taxon>Streptophyta</taxon>
        <taxon>Embryophyta</taxon>
        <taxon>Tracheophyta</taxon>
        <taxon>Spermatophyta</taxon>
        <taxon>Magnoliopsida</taxon>
        <taxon>eudicotyledons</taxon>
        <taxon>Gunneridae</taxon>
        <taxon>Pentapetalae</taxon>
        <taxon>rosids</taxon>
        <taxon>malvids</taxon>
        <taxon>Sapindales</taxon>
        <taxon>Sapindaceae</taxon>
        <taxon>Xanthoceroideae</taxon>
        <taxon>Xanthoceras</taxon>
    </lineage>
</organism>
<gene>
    <name evidence="2" type="ORF">JRO89_XS12G0089400</name>
</gene>
<name>A0ABQ8HBW6_9ROSI</name>
<reference evidence="2 3" key="1">
    <citation type="submission" date="2021-02" db="EMBL/GenBank/DDBJ databases">
        <title>Plant Genome Project.</title>
        <authorList>
            <person name="Zhang R.-G."/>
        </authorList>
    </citation>
    <scope>NUCLEOTIDE SEQUENCE [LARGE SCALE GENOMIC DNA]</scope>
    <source>
        <tissue evidence="2">Leaves</tissue>
    </source>
</reference>
<dbReference type="InterPro" id="IPR050551">
    <property type="entry name" value="Fructan_Metab_Enzymes"/>
</dbReference>
<dbReference type="EMBL" id="JAFEMO010000012">
    <property type="protein sequence ID" value="KAH7553976.1"/>
    <property type="molecule type" value="Genomic_DNA"/>
</dbReference>
<comment type="caution">
    <text evidence="2">The sequence shown here is derived from an EMBL/GenBank/DDBJ whole genome shotgun (WGS) entry which is preliminary data.</text>
</comment>
<dbReference type="Proteomes" id="UP000827721">
    <property type="component" value="Unassembled WGS sequence"/>
</dbReference>